<feature type="compositionally biased region" description="Acidic residues" evidence="6">
    <location>
        <begin position="355"/>
        <end position="384"/>
    </location>
</feature>
<evidence type="ECO:0000256" key="6">
    <source>
        <dbReference type="SAM" id="MobiDB-lite"/>
    </source>
</evidence>
<evidence type="ECO:0000256" key="3">
    <source>
        <dbReference type="ARBA" id="ARBA00022741"/>
    </source>
</evidence>
<dbReference type="STRING" id="353152.Q5CT79"/>
<protein>
    <submittedName>
        <fullName evidence="8">YawG/Kre35p-like, Yjeq GTpase</fullName>
    </submittedName>
</protein>
<dbReference type="OMA" id="WETNDLE"/>
<keyword evidence="9" id="KW-1185">Reference proteome</keyword>
<comment type="caution">
    <text evidence="8">The sequence shown here is derived from an EMBL/GenBank/DDBJ whole genome shotgun (WGS) entry which is preliminary data.</text>
</comment>
<proteinExistence type="predicted"/>
<accession>Q5CT79</accession>
<evidence type="ECO:0000256" key="1">
    <source>
        <dbReference type="ARBA" id="ARBA00004496"/>
    </source>
</evidence>
<dbReference type="FunCoup" id="Q5CT79">
    <property type="interactions" value="320"/>
</dbReference>
<comment type="subcellular location">
    <subcellularLocation>
        <location evidence="1">Cytoplasm</location>
    </subcellularLocation>
</comment>
<dbReference type="PROSITE" id="PS51721">
    <property type="entry name" value="G_CP"/>
    <property type="match status" value="1"/>
</dbReference>
<dbReference type="PANTHER" id="PTHR45709:SF2">
    <property type="entry name" value="LARGE SUBUNIT GTPASE 1 HOMOLOG"/>
    <property type="match status" value="1"/>
</dbReference>
<dbReference type="GO" id="GO:0003924">
    <property type="term" value="F:GTPase activity"/>
    <property type="evidence" value="ECO:0007669"/>
    <property type="project" value="InterPro"/>
</dbReference>
<reference evidence="8 9" key="1">
    <citation type="journal article" date="2004" name="Science">
        <title>Complete genome sequence of the apicomplexan, Cryptosporidium parvum.</title>
        <authorList>
            <person name="Abrahamsen M.S."/>
            <person name="Templeton T.J."/>
            <person name="Enomoto S."/>
            <person name="Abrahante J.E."/>
            <person name="Zhu G."/>
            <person name="Lancto C.A."/>
            <person name="Deng M."/>
            <person name="Liu C."/>
            <person name="Widmer G."/>
            <person name="Tzipori S."/>
            <person name="Buck G.A."/>
            <person name="Xu P."/>
            <person name="Bankier A.T."/>
            <person name="Dear P.H."/>
            <person name="Konfortov B.A."/>
            <person name="Spriggs H.F."/>
            <person name="Iyer L."/>
            <person name="Anantharaman V."/>
            <person name="Aravind L."/>
            <person name="Kapur V."/>
        </authorList>
    </citation>
    <scope>NUCLEOTIDE SEQUENCE [LARGE SCALE GENOMIC DNA]</scope>
    <source>
        <strain evidence="9">Iowa II</strain>
    </source>
</reference>
<keyword evidence="5" id="KW-0342">GTP-binding</keyword>
<evidence type="ECO:0000256" key="5">
    <source>
        <dbReference type="ARBA" id="ARBA00023134"/>
    </source>
</evidence>
<sequence length="666" mass="76851">ILENMGGGGKKFISKKKGINQGQLGKAIWNSSQKKFESASNDKEHLLDVICDNYNKLNNKSIIEMTDLDEYLSTSLRAQENFEEEKVIKIISSHGVNTSNMNLLLRKEKILDGKVINLPIPRRPMILVGPNCKTKKAPNMEYLDNLEKEAFLTWRKSIADEEELTGLFVTPFEKNLEFWRQLWRTIERSHVVVEIIDSRDPLFFRNVDLERYINEIDPLKKVVLLFNKADFLTLELRKQWIQYFKDNAPNLKVYFFSALNEINKREHLESYIPEDFNLKNINDTDVLSTHQLMYKLYELASEVFQASKQRYLDQKEYNSEETNETTISSIRNDDTKNGQNSNSSDEEVDSGKKDDDEEEEDDFDDEESDENEEFKEDEDFEENENIPNSILENKSKAKTDSEIFNHVKLDPLNPGELTIGMVGFPNVGKSSIVNALFGSQKSSISRTPGKTKHLQTLRLKPPHLNDKEEDQDFITLCDCPGLVMPSFTSTKEHLLINGVTPIDHFRGNFLDTIQLIGERITAQLYKTYFDGIDYQVPRIFNSTQFLNKLCETRHLFQQGKGAIPDWSKAGRMILRDYWSGKLLYCHTPPSNTKNTIGSDPIKLTESLDKVSIHDNDEDSDDDIAMLKSSVLNNDIINPSDKEKKKTKRQIRMENKKLIKGRTVCYS</sequence>
<dbReference type="InterPro" id="IPR006073">
    <property type="entry name" value="GTP-bd"/>
</dbReference>
<dbReference type="KEGG" id="cpv:cgd2_4090"/>
<dbReference type="GeneID" id="3373693"/>
<dbReference type="InParanoid" id="Q5CT79"/>
<evidence type="ECO:0000259" key="7">
    <source>
        <dbReference type="PROSITE" id="PS51721"/>
    </source>
</evidence>
<evidence type="ECO:0000313" key="8">
    <source>
        <dbReference type="EMBL" id="EAK88896.1"/>
    </source>
</evidence>
<dbReference type="AlphaFoldDB" id="Q5CT79"/>
<dbReference type="EMBL" id="AAEE01000005">
    <property type="protein sequence ID" value="EAK88896.1"/>
    <property type="molecule type" value="Genomic_DNA"/>
</dbReference>
<feature type="region of interest" description="Disordered" evidence="6">
    <location>
        <begin position="315"/>
        <end position="394"/>
    </location>
</feature>
<keyword evidence="2" id="KW-0963">Cytoplasm</keyword>
<dbReference type="OrthoDB" id="61815at2759"/>
<name>Q5CT79_CRYPI</name>
<dbReference type="GO" id="GO:0005829">
    <property type="term" value="C:cytosol"/>
    <property type="evidence" value="ECO:0007669"/>
    <property type="project" value="TreeGrafter"/>
</dbReference>
<feature type="non-terminal residue" evidence="8">
    <location>
        <position position="1"/>
    </location>
</feature>
<dbReference type="RefSeq" id="XP_626590.1">
    <property type="nucleotide sequence ID" value="XM_626590.1"/>
</dbReference>
<evidence type="ECO:0000313" key="9">
    <source>
        <dbReference type="Proteomes" id="UP000006726"/>
    </source>
</evidence>
<evidence type="ECO:0000256" key="4">
    <source>
        <dbReference type="ARBA" id="ARBA00022801"/>
    </source>
</evidence>
<dbReference type="InterPro" id="IPR027417">
    <property type="entry name" value="P-loop_NTPase"/>
</dbReference>
<dbReference type="Gene3D" id="3.40.50.300">
    <property type="entry name" value="P-loop containing nucleotide triphosphate hydrolases"/>
    <property type="match status" value="1"/>
</dbReference>
<dbReference type="InterPro" id="IPR030378">
    <property type="entry name" value="G_CP_dom"/>
</dbReference>
<dbReference type="SUPFAM" id="SSF52540">
    <property type="entry name" value="P-loop containing nucleoside triphosphate hydrolases"/>
    <property type="match status" value="1"/>
</dbReference>
<dbReference type="CDD" id="cd01857">
    <property type="entry name" value="HSR1_MMR1"/>
    <property type="match status" value="1"/>
</dbReference>
<dbReference type="Pfam" id="PF01926">
    <property type="entry name" value="MMR_HSR1"/>
    <property type="match status" value="1"/>
</dbReference>
<keyword evidence="3" id="KW-0547">Nucleotide-binding</keyword>
<gene>
    <name evidence="8" type="ORF">cgd2_4090</name>
</gene>
<dbReference type="GO" id="GO:0005525">
    <property type="term" value="F:GTP binding"/>
    <property type="evidence" value="ECO:0007669"/>
    <property type="project" value="UniProtKB-KW"/>
</dbReference>
<keyword evidence="4" id="KW-0378">Hydrolase</keyword>
<dbReference type="Proteomes" id="UP000006726">
    <property type="component" value="Chromosome 2"/>
</dbReference>
<evidence type="ECO:0000256" key="2">
    <source>
        <dbReference type="ARBA" id="ARBA00022490"/>
    </source>
</evidence>
<feature type="domain" description="CP-type G" evidence="7">
    <location>
        <begin position="179"/>
        <end position="485"/>
    </location>
</feature>
<organism evidence="8 9">
    <name type="scientific">Cryptosporidium parvum (strain Iowa II)</name>
    <dbReference type="NCBI Taxonomy" id="353152"/>
    <lineage>
        <taxon>Eukaryota</taxon>
        <taxon>Sar</taxon>
        <taxon>Alveolata</taxon>
        <taxon>Apicomplexa</taxon>
        <taxon>Conoidasida</taxon>
        <taxon>Coccidia</taxon>
        <taxon>Eucoccidiorida</taxon>
        <taxon>Eimeriorina</taxon>
        <taxon>Cryptosporidiidae</taxon>
        <taxon>Cryptosporidium</taxon>
    </lineage>
</organism>
<dbReference type="PRINTS" id="PR00326">
    <property type="entry name" value="GTP1OBG"/>
</dbReference>
<dbReference type="InterPro" id="IPR043358">
    <property type="entry name" value="GNL1-like"/>
</dbReference>
<dbReference type="PANTHER" id="PTHR45709">
    <property type="entry name" value="LARGE SUBUNIT GTPASE 1 HOMOLOG-RELATED"/>
    <property type="match status" value="1"/>
</dbReference>